<accession>A0A814D7F8</accession>
<gene>
    <name evidence="1" type="ORF">RFH988_LOCUS11684</name>
</gene>
<reference evidence="1" key="1">
    <citation type="submission" date="2021-02" db="EMBL/GenBank/DDBJ databases">
        <authorList>
            <person name="Nowell W R."/>
        </authorList>
    </citation>
    <scope>NUCLEOTIDE SEQUENCE</scope>
</reference>
<sequence>MINESNFNDYNLPNLTNTTSQDFNSYDLITSYSDSWQSISNISTNINCFVFRRHPNLVRDIKNYFYDEMITYSVKLSFRLPFSKTDIAKTEELINRFFIEHEETIRFMFTYFFDDIKPILLNNYYLYSISDLRIINSILNCGMREAIILFLKFKGAQILTLRLYKTEIEQNENENHMRSYYMLYLAGKYFI</sequence>
<evidence type="ECO:0000313" key="1">
    <source>
        <dbReference type="EMBL" id="CAF0952048.1"/>
    </source>
</evidence>
<proteinExistence type="predicted"/>
<organism evidence="1 2">
    <name type="scientific">Rotaria sordida</name>
    <dbReference type="NCBI Taxonomy" id="392033"/>
    <lineage>
        <taxon>Eukaryota</taxon>
        <taxon>Metazoa</taxon>
        <taxon>Spiralia</taxon>
        <taxon>Gnathifera</taxon>
        <taxon>Rotifera</taxon>
        <taxon>Eurotatoria</taxon>
        <taxon>Bdelloidea</taxon>
        <taxon>Philodinida</taxon>
        <taxon>Philodinidae</taxon>
        <taxon>Rotaria</taxon>
    </lineage>
</organism>
<name>A0A814D7F8_9BILA</name>
<dbReference type="Proteomes" id="UP000663882">
    <property type="component" value="Unassembled WGS sequence"/>
</dbReference>
<protein>
    <submittedName>
        <fullName evidence="1">Uncharacterized protein</fullName>
    </submittedName>
</protein>
<dbReference type="AlphaFoldDB" id="A0A814D7F8"/>
<dbReference type="OrthoDB" id="10048192at2759"/>
<comment type="caution">
    <text evidence="1">The sequence shown here is derived from an EMBL/GenBank/DDBJ whole genome shotgun (WGS) entry which is preliminary data.</text>
</comment>
<evidence type="ECO:0000313" key="2">
    <source>
        <dbReference type="Proteomes" id="UP000663882"/>
    </source>
</evidence>
<dbReference type="EMBL" id="CAJNOO010000469">
    <property type="protein sequence ID" value="CAF0952048.1"/>
    <property type="molecule type" value="Genomic_DNA"/>
</dbReference>